<accession>A0ACB9MX69</accession>
<protein>
    <submittedName>
        <fullName evidence="1">Uncharacterized protein</fullName>
    </submittedName>
</protein>
<comment type="caution">
    <text evidence="1">The sequence shown here is derived from an EMBL/GenBank/DDBJ whole genome shotgun (WGS) entry which is preliminary data.</text>
</comment>
<evidence type="ECO:0000313" key="1">
    <source>
        <dbReference type="EMBL" id="KAI4328069.1"/>
    </source>
</evidence>
<reference evidence="1 2" key="1">
    <citation type="journal article" date="2022" name="DNA Res.">
        <title>Chromosomal-level genome assembly of the orchid tree Bauhinia variegata (Leguminosae; Cercidoideae) supports the allotetraploid origin hypothesis of Bauhinia.</title>
        <authorList>
            <person name="Zhong Y."/>
            <person name="Chen Y."/>
            <person name="Zheng D."/>
            <person name="Pang J."/>
            <person name="Liu Y."/>
            <person name="Luo S."/>
            <person name="Meng S."/>
            <person name="Qian L."/>
            <person name="Wei D."/>
            <person name="Dai S."/>
            <person name="Zhou R."/>
        </authorList>
    </citation>
    <scope>NUCLEOTIDE SEQUENCE [LARGE SCALE GENOMIC DNA]</scope>
    <source>
        <strain evidence="1">BV-YZ2020</strain>
    </source>
</reference>
<organism evidence="1 2">
    <name type="scientific">Bauhinia variegata</name>
    <name type="common">Purple orchid tree</name>
    <name type="synonym">Phanera variegata</name>
    <dbReference type="NCBI Taxonomy" id="167791"/>
    <lineage>
        <taxon>Eukaryota</taxon>
        <taxon>Viridiplantae</taxon>
        <taxon>Streptophyta</taxon>
        <taxon>Embryophyta</taxon>
        <taxon>Tracheophyta</taxon>
        <taxon>Spermatophyta</taxon>
        <taxon>Magnoliopsida</taxon>
        <taxon>eudicotyledons</taxon>
        <taxon>Gunneridae</taxon>
        <taxon>Pentapetalae</taxon>
        <taxon>rosids</taxon>
        <taxon>fabids</taxon>
        <taxon>Fabales</taxon>
        <taxon>Fabaceae</taxon>
        <taxon>Cercidoideae</taxon>
        <taxon>Cercideae</taxon>
        <taxon>Bauhiniinae</taxon>
        <taxon>Bauhinia</taxon>
    </lineage>
</organism>
<name>A0ACB9MX69_BAUVA</name>
<gene>
    <name evidence="1" type="ORF">L6164_020460</name>
</gene>
<evidence type="ECO:0000313" key="2">
    <source>
        <dbReference type="Proteomes" id="UP000828941"/>
    </source>
</evidence>
<sequence>MMVDANISDEPKPHLIFVYGTLKKGFPNHALMEDLISTDDAVLVGKYFTQHPYPLVCGPYGIPYLINLPRSGHRITGELYSVSSRGLERLDELEGIRIGHYERLPIRAADGAVSVDAEAYFAHRTFGEGLWRKKGHVGISEYEEKHAREYVRIQDRPSGSSVLDAVIGFVSCTGN</sequence>
<keyword evidence="2" id="KW-1185">Reference proteome</keyword>
<dbReference type="Proteomes" id="UP000828941">
    <property type="component" value="Chromosome 8"/>
</dbReference>
<proteinExistence type="predicted"/>
<dbReference type="EMBL" id="CM039433">
    <property type="protein sequence ID" value="KAI4328069.1"/>
    <property type="molecule type" value="Genomic_DNA"/>
</dbReference>